<proteinExistence type="predicted"/>
<organism evidence="1 2">
    <name type="scientific">Paramuricea clavata</name>
    <name type="common">Red gorgonian</name>
    <name type="synonym">Violescent sea-whip</name>
    <dbReference type="NCBI Taxonomy" id="317549"/>
    <lineage>
        <taxon>Eukaryota</taxon>
        <taxon>Metazoa</taxon>
        <taxon>Cnidaria</taxon>
        <taxon>Anthozoa</taxon>
        <taxon>Octocorallia</taxon>
        <taxon>Malacalcyonacea</taxon>
        <taxon>Plexauridae</taxon>
        <taxon>Paramuricea</taxon>
    </lineage>
</organism>
<dbReference type="SUPFAM" id="SSF52949">
    <property type="entry name" value="Macro domain-like"/>
    <property type="match status" value="1"/>
</dbReference>
<dbReference type="Pfam" id="PF10154">
    <property type="entry name" value="Fy-3"/>
    <property type="match status" value="1"/>
</dbReference>
<comment type="caution">
    <text evidence="1">The sequence shown here is derived from an EMBL/GenBank/DDBJ whole genome shotgun (WGS) entry which is preliminary data.</text>
</comment>
<dbReference type="InterPro" id="IPR019311">
    <property type="entry name" value="Fy-3"/>
</dbReference>
<accession>A0A6S7K308</accession>
<dbReference type="GO" id="GO:0005737">
    <property type="term" value="C:cytoplasm"/>
    <property type="evidence" value="ECO:0007669"/>
    <property type="project" value="TreeGrafter"/>
</dbReference>
<dbReference type="Proteomes" id="UP001152795">
    <property type="component" value="Unassembled WGS sequence"/>
</dbReference>
<dbReference type="InterPro" id="IPR043472">
    <property type="entry name" value="Macro_dom-like"/>
</dbReference>
<evidence type="ECO:0000313" key="2">
    <source>
        <dbReference type="Proteomes" id="UP001152795"/>
    </source>
</evidence>
<evidence type="ECO:0000313" key="1">
    <source>
        <dbReference type="EMBL" id="CAB4015788.1"/>
    </source>
</evidence>
<dbReference type="PANTHER" id="PTHR16525">
    <property type="entry name" value="PROTEIN C12ORF4"/>
    <property type="match status" value="1"/>
</dbReference>
<dbReference type="PANTHER" id="PTHR16525:SF0">
    <property type="entry name" value="PROTEIN C12ORF4"/>
    <property type="match status" value="1"/>
</dbReference>
<dbReference type="EMBL" id="CACRXK020008843">
    <property type="protein sequence ID" value="CAB4015788.1"/>
    <property type="molecule type" value="Genomic_DNA"/>
</dbReference>
<sequence length="229" mass="26087">MSLYSQSLSGLVLLVDNRINSYTGIKKEFASICQRSTDFHFPDLDKQFCMIQQNLEERQKKKLAEKKTDKVAETKTDEAFKTSTIETGNFYITRHSNLSQVHVVFHLVVDDSLKEPTLGARNAIVSGLRNVLHTASRQNVHTITLPVLLAEEMTEDMTVSWCTRRAELVLKCVKGFMMECASWSGSESFNIQFVLPKDISSDMFHTLSNMLPSIFRVSRTLDLQDLSRK</sequence>
<keyword evidence="2" id="KW-1185">Reference proteome</keyword>
<dbReference type="Gene3D" id="3.40.220.10">
    <property type="entry name" value="Leucine Aminopeptidase, subunit E, domain 1"/>
    <property type="match status" value="1"/>
</dbReference>
<name>A0A6S7K308_PARCT</name>
<dbReference type="OrthoDB" id="415359at2759"/>
<reference evidence="1" key="1">
    <citation type="submission" date="2020-04" db="EMBL/GenBank/DDBJ databases">
        <authorList>
            <person name="Alioto T."/>
            <person name="Alioto T."/>
            <person name="Gomez Garrido J."/>
        </authorList>
    </citation>
    <scope>NUCLEOTIDE SEQUENCE</scope>
    <source>
        <strain evidence="1">A484AB</strain>
    </source>
</reference>
<protein>
    <submittedName>
        <fullName evidence="1">Uncharacterized protein</fullName>
    </submittedName>
</protein>
<dbReference type="AlphaFoldDB" id="A0A6S7K308"/>
<gene>
    <name evidence="1" type="ORF">PACLA_8A068722</name>
</gene>